<evidence type="ECO:0000256" key="15">
    <source>
        <dbReference type="SAM" id="Phobius"/>
    </source>
</evidence>
<accession>A0A4Y7T6Q3</accession>
<dbReference type="STRING" id="71717.A0A4Y7T6Q3"/>
<evidence type="ECO:0000256" key="8">
    <source>
        <dbReference type="ARBA" id="ARBA00022691"/>
    </source>
</evidence>
<keyword evidence="13 15" id="KW-0472">Membrane</keyword>
<evidence type="ECO:0000256" key="10">
    <source>
        <dbReference type="ARBA" id="ARBA00022919"/>
    </source>
</evidence>
<evidence type="ECO:0000256" key="5">
    <source>
        <dbReference type="ARBA" id="ARBA00022516"/>
    </source>
</evidence>
<dbReference type="InterPro" id="IPR029063">
    <property type="entry name" value="SAM-dependent_MTases_sf"/>
</dbReference>
<comment type="pathway">
    <text evidence="3">Sphingolipid metabolism.</text>
</comment>
<dbReference type="EC" id="2.1.1.317" evidence="14"/>
<comment type="subcellular location">
    <subcellularLocation>
        <location evidence="1">Membrane</location>
        <topology evidence="1">Multi-pass membrane protein</topology>
    </subcellularLocation>
</comment>
<keyword evidence="9 15" id="KW-0812">Transmembrane</keyword>
<dbReference type="Gene3D" id="3.40.50.150">
    <property type="entry name" value="Vaccinia Virus protein VP39"/>
    <property type="match status" value="2"/>
</dbReference>
<evidence type="ECO:0000313" key="17">
    <source>
        <dbReference type="Proteomes" id="UP000298030"/>
    </source>
</evidence>
<evidence type="ECO:0000256" key="6">
    <source>
        <dbReference type="ARBA" id="ARBA00022603"/>
    </source>
</evidence>
<keyword evidence="11 15" id="KW-1133">Transmembrane helix</keyword>
<dbReference type="GO" id="GO:0006665">
    <property type="term" value="P:sphingolipid metabolic process"/>
    <property type="evidence" value="ECO:0007669"/>
    <property type="project" value="UniProtKB-KW"/>
</dbReference>
<evidence type="ECO:0000256" key="9">
    <source>
        <dbReference type="ARBA" id="ARBA00022692"/>
    </source>
</evidence>
<dbReference type="SUPFAM" id="SSF53335">
    <property type="entry name" value="S-adenosyl-L-methionine-dependent methyltransferases"/>
    <property type="match status" value="1"/>
</dbReference>
<keyword evidence="5" id="KW-0444">Lipid biosynthesis</keyword>
<evidence type="ECO:0000256" key="1">
    <source>
        <dbReference type="ARBA" id="ARBA00004141"/>
    </source>
</evidence>
<evidence type="ECO:0000256" key="3">
    <source>
        <dbReference type="ARBA" id="ARBA00004991"/>
    </source>
</evidence>
<reference evidence="16 17" key="1">
    <citation type="journal article" date="2019" name="Nat. Ecol. Evol.">
        <title>Megaphylogeny resolves global patterns of mushroom evolution.</title>
        <authorList>
            <person name="Varga T."/>
            <person name="Krizsan K."/>
            <person name="Foldi C."/>
            <person name="Dima B."/>
            <person name="Sanchez-Garcia M."/>
            <person name="Sanchez-Ramirez S."/>
            <person name="Szollosi G.J."/>
            <person name="Szarkandi J.G."/>
            <person name="Papp V."/>
            <person name="Albert L."/>
            <person name="Andreopoulos W."/>
            <person name="Angelini C."/>
            <person name="Antonin V."/>
            <person name="Barry K.W."/>
            <person name="Bougher N.L."/>
            <person name="Buchanan P."/>
            <person name="Buyck B."/>
            <person name="Bense V."/>
            <person name="Catcheside P."/>
            <person name="Chovatia M."/>
            <person name="Cooper J."/>
            <person name="Damon W."/>
            <person name="Desjardin D."/>
            <person name="Finy P."/>
            <person name="Geml J."/>
            <person name="Haridas S."/>
            <person name="Hughes K."/>
            <person name="Justo A."/>
            <person name="Karasinski D."/>
            <person name="Kautmanova I."/>
            <person name="Kiss B."/>
            <person name="Kocsube S."/>
            <person name="Kotiranta H."/>
            <person name="LaButti K.M."/>
            <person name="Lechner B.E."/>
            <person name="Liimatainen K."/>
            <person name="Lipzen A."/>
            <person name="Lukacs Z."/>
            <person name="Mihaltcheva S."/>
            <person name="Morgado L.N."/>
            <person name="Niskanen T."/>
            <person name="Noordeloos M.E."/>
            <person name="Ohm R.A."/>
            <person name="Ortiz-Santana B."/>
            <person name="Ovrebo C."/>
            <person name="Racz N."/>
            <person name="Riley R."/>
            <person name="Savchenko A."/>
            <person name="Shiryaev A."/>
            <person name="Soop K."/>
            <person name="Spirin V."/>
            <person name="Szebenyi C."/>
            <person name="Tomsovsky M."/>
            <person name="Tulloss R.E."/>
            <person name="Uehling J."/>
            <person name="Grigoriev I.V."/>
            <person name="Vagvolgyi C."/>
            <person name="Papp T."/>
            <person name="Martin F.M."/>
            <person name="Miettinen O."/>
            <person name="Hibbett D.S."/>
            <person name="Nagy L.G."/>
        </authorList>
    </citation>
    <scope>NUCLEOTIDE SEQUENCE [LARGE SCALE GENOMIC DNA]</scope>
    <source>
        <strain evidence="16 17">FP101781</strain>
    </source>
</reference>
<proteinExistence type="inferred from homology"/>
<keyword evidence="17" id="KW-1185">Reference proteome</keyword>
<evidence type="ECO:0000313" key="16">
    <source>
        <dbReference type="EMBL" id="TEB29638.1"/>
    </source>
</evidence>
<dbReference type="PANTHER" id="PTHR45197">
    <property type="entry name" value="SYNTHASE, PUTATIVE (AFU_ORTHOLOGUE AFUA_7G04190)-RELATED"/>
    <property type="match status" value="1"/>
</dbReference>
<evidence type="ECO:0000256" key="11">
    <source>
        <dbReference type="ARBA" id="ARBA00022989"/>
    </source>
</evidence>
<evidence type="ECO:0000256" key="14">
    <source>
        <dbReference type="ARBA" id="ARBA00039020"/>
    </source>
</evidence>
<dbReference type="InterPro" id="IPR052290">
    <property type="entry name" value="Sphingo_C9-MT"/>
</dbReference>
<comment type="caution">
    <text evidence="16">The sequence shown here is derived from an EMBL/GenBank/DDBJ whole genome shotgun (WGS) entry which is preliminary data.</text>
</comment>
<feature type="transmembrane region" description="Helical" evidence="15">
    <location>
        <begin position="76"/>
        <end position="95"/>
    </location>
</feature>
<comment type="similarity">
    <text evidence="4">Belongs to the CFA/CMAS family.</text>
</comment>
<dbReference type="GO" id="GO:0016020">
    <property type="term" value="C:membrane"/>
    <property type="evidence" value="ECO:0007669"/>
    <property type="project" value="UniProtKB-SubCell"/>
</dbReference>
<dbReference type="OrthoDB" id="412182at2759"/>
<dbReference type="GO" id="GO:0032259">
    <property type="term" value="P:methylation"/>
    <property type="evidence" value="ECO:0007669"/>
    <property type="project" value="UniProtKB-KW"/>
</dbReference>
<evidence type="ECO:0000256" key="13">
    <source>
        <dbReference type="ARBA" id="ARBA00023136"/>
    </source>
</evidence>
<protein>
    <recommendedName>
        <fullName evidence="14">sphingolipid C(9)-methyltransferase</fullName>
        <ecNumber evidence="14">2.1.1.317</ecNumber>
    </recommendedName>
</protein>
<comment type="pathway">
    <text evidence="2">Lipid metabolism; sphingolipid metabolism.</text>
</comment>
<dbReference type="PANTHER" id="PTHR45197:SF1">
    <property type="entry name" value="SPHINGOLIPID C9-METHYLTRANSFERASE A-RELATED"/>
    <property type="match status" value="1"/>
</dbReference>
<evidence type="ECO:0000256" key="2">
    <source>
        <dbReference type="ARBA" id="ARBA00004760"/>
    </source>
</evidence>
<dbReference type="GO" id="GO:0008168">
    <property type="term" value="F:methyltransferase activity"/>
    <property type="evidence" value="ECO:0007669"/>
    <property type="project" value="UniProtKB-KW"/>
</dbReference>
<organism evidence="16 17">
    <name type="scientific">Coprinellus micaceus</name>
    <name type="common">Glistening ink-cap mushroom</name>
    <name type="synonym">Coprinus micaceus</name>
    <dbReference type="NCBI Taxonomy" id="71717"/>
    <lineage>
        <taxon>Eukaryota</taxon>
        <taxon>Fungi</taxon>
        <taxon>Dikarya</taxon>
        <taxon>Basidiomycota</taxon>
        <taxon>Agaricomycotina</taxon>
        <taxon>Agaricomycetes</taxon>
        <taxon>Agaricomycetidae</taxon>
        <taxon>Agaricales</taxon>
        <taxon>Agaricineae</taxon>
        <taxon>Psathyrellaceae</taxon>
        <taxon>Coprinellus</taxon>
    </lineage>
</organism>
<keyword evidence="12" id="KW-0443">Lipid metabolism</keyword>
<name>A0A4Y7T6Q3_COPMI</name>
<sequence>MRWSCTVTVNVHPLLVDMSSSTVKTTKYPAIANAPLIGLAEGNGTFSNIQLAAAVLLVPYIVKSILPIVKYGGFKTYLFIALLTGVPTTVGYWALMSAYGPRKNEKVVLPGKDIEEYITINDPELKALYNGKNKINIQVFHDAYFEGKIDVKGDMLEILEQRHDWAKFNLNLEHFKYVLTRLVPDVIMHSQNQDEEQIRDNYDRGNDFYEWFLGPRMIYTSGVILDADREETLEELQDNKLKNYGVDATGVTLAKEQAKFGTERIAKNGVSIPAGVKYNKIVTLEMAEHVGIRRYGTFLKEVYDLLDDDGILVYQVAGLRPHWQYEDLTWGLFMNKYVFPGADASCSLGWVITQLESAGFEVKNIDVLGVHYSATIDRWYKNWLANKDKVVAKYGEKLYRIWTYFLASSVIVARQGGSSVFQITLHKNLNAYHRVKGVKNHYSIHVQTEKEPMYV</sequence>
<evidence type="ECO:0000256" key="4">
    <source>
        <dbReference type="ARBA" id="ARBA00010815"/>
    </source>
</evidence>
<dbReference type="EMBL" id="QPFP01000026">
    <property type="protein sequence ID" value="TEB29638.1"/>
    <property type="molecule type" value="Genomic_DNA"/>
</dbReference>
<keyword evidence="6 16" id="KW-0489">Methyltransferase</keyword>
<evidence type="ECO:0000256" key="12">
    <source>
        <dbReference type="ARBA" id="ARBA00023098"/>
    </source>
</evidence>
<dbReference type="Pfam" id="PF02353">
    <property type="entry name" value="CMAS"/>
    <property type="match status" value="1"/>
</dbReference>
<keyword evidence="8" id="KW-0949">S-adenosyl-L-methionine</keyword>
<keyword evidence="10" id="KW-0746">Sphingolipid metabolism</keyword>
<keyword evidence="7 16" id="KW-0808">Transferase</keyword>
<dbReference type="Proteomes" id="UP000298030">
    <property type="component" value="Unassembled WGS sequence"/>
</dbReference>
<evidence type="ECO:0000256" key="7">
    <source>
        <dbReference type="ARBA" id="ARBA00022679"/>
    </source>
</evidence>
<gene>
    <name evidence="16" type="ORF">FA13DRAFT_1734426</name>
</gene>
<dbReference type="AlphaFoldDB" id="A0A4Y7T6Q3"/>